<protein>
    <recommendedName>
        <fullName evidence="5">Flavin-containing monooxygenase</fullName>
        <ecNumber evidence="5">1.-.-.-</ecNumber>
    </recommendedName>
</protein>
<keyword evidence="4 5" id="KW-0560">Oxidoreductase</keyword>
<evidence type="ECO:0000256" key="5">
    <source>
        <dbReference type="RuleBase" id="RU361177"/>
    </source>
</evidence>
<accession>A0AA88D326</accession>
<dbReference type="PANTHER" id="PTHR23023">
    <property type="entry name" value="DIMETHYLANILINE MONOOXYGENASE"/>
    <property type="match status" value="1"/>
</dbReference>
<reference evidence="6" key="1">
    <citation type="submission" date="2023-07" db="EMBL/GenBank/DDBJ databases">
        <title>draft genome sequence of fig (Ficus carica).</title>
        <authorList>
            <person name="Takahashi T."/>
            <person name="Nishimura K."/>
        </authorList>
    </citation>
    <scope>NUCLEOTIDE SEQUENCE</scope>
</reference>
<evidence type="ECO:0000313" key="6">
    <source>
        <dbReference type="EMBL" id="GMN40781.1"/>
    </source>
</evidence>
<evidence type="ECO:0000256" key="3">
    <source>
        <dbReference type="ARBA" id="ARBA00022827"/>
    </source>
</evidence>
<dbReference type="Gene3D" id="3.50.50.60">
    <property type="entry name" value="FAD/NAD(P)-binding domain"/>
    <property type="match status" value="2"/>
</dbReference>
<organism evidence="6 7">
    <name type="scientific">Ficus carica</name>
    <name type="common">Common fig</name>
    <dbReference type="NCBI Taxonomy" id="3494"/>
    <lineage>
        <taxon>Eukaryota</taxon>
        <taxon>Viridiplantae</taxon>
        <taxon>Streptophyta</taxon>
        <taxon>Embryophyta</taxon>
        <taxon>Tracheophyta</taxon>
        <taxon>Spermatophyta</taxon>
        <taxon>Magnoliopsida</taxon>
        <taxon>eudicotyledons</taxon>
        <taxon>Gunneridae</taxon>
        <taxon>Pentapetalae</taxon>
        <taxon>rosids</taxon>
        <taxon>fabids</taxon>
        <taxon>Rosales</taxon>
        <taxon>Moraceae</taxon>
        <taxon>Ficeae</taxon>
        <taxon>Ficus</taxon>
    </lineage>
</organism>
<dbReference type="EMBL" id="BTGU01000011">
    <property type="protein sequence ID" value="GMN40781.1"/>
    <property type="molecule type" value="Genomic_DNA"/>
</dbReference>
<comment type="similarity">
    <text evidence="1 5">Belongs to the FMO family.</text>
</comment>
<keyword evidence="5" id="KW-0503">Monooxygenase</keyword>
<comment type="cofactor">
    <cofactor evidence="5">
        <name>FAD</name>
        <dbReference type="ChEBI" id="CHEBI:57692"/>
    </cofactor>
</comment>
<dbReference type="Proteomes" id="UP001187192">
    <property type="component" value="Unassembled WGS sequence"/>
</dbReference>
<gene>
    <name evidence="6" type="ORF">TIFTF001_010006</name>
</gene>
<comment type="caution">
    <text evidence="6">The sequence shown here is derived from an EMBL/GenBank/DDBJ whole genome shotgun (WGS) entry which is preliminary data.</text>
</comment>
<dbReference type="InterPro" id="IPR036188">
    <property type="entry name" value="FAD/NAD-bd_sf"/>
</dbReference>
<keyword evidence="2 5" id="KW-0285">Flavoprotein</keyword>
<sequence>MGFRDFPFVAREDDKDRDPRRFPGHREVLMHLKEFMKEFGVEKLVRFETEVVYVGMVKSSDNFNKWKVRSKKRSGDEVDEIFDAVVVCVGHYTEPRVADIPVLRGSSASSIDICRDIAGVAREVHVALKASAEMEVSFSTMKVSSLPTSFFTTGYKFHFPILDTNGIVTVHENRVGPLYKHVFPPALAPRLSFVGLPKGKHQICFDRHQPEFQSKWMAGILSDRIQLPSEEDMTEDINAFYSTLEVYGA</sequence>
<keyword evidence="3 5" id="KW-0274">FAD</keyword>
<evidence type="ECO:0000256" key="2">
    <source>
        <dbReference type="ARBA" id="ARBA00022630"/>
    </source>
</evidence>
<dbReference type="InterPro" id="IPR020946">
    <property type="entry name" value="Flavin_mOase-like"/>
</dbReference>
<proteinExistence type="inferred from homology"/>
<dbReference type="GO" id="GO:0050661">
    <property type="term" value="F:NADP binding"/>
    <property type="evidence" value="ECO:0007669"/>
    <property type="project" value="InterPro"/>
</dbReference>
<dbReference type="InterPro" id="IPR050346">
    <property type="entry name" value="FMO-like"/>
</dbReference>
<evidence type="ECO:0000256" key="4">
    <source>
        <dbReference type="ARBA" id="ARBA00023002"/>
    </source>
</evidence>
<dbReference type="AlphaFoldDB" id="A0AA88D326"/>
<name>A0AA88D326_FICCA</name>
<dbReference type="SUPFAM" id="SSF51905">
    <property type="entry name" value="FAD/NAD(P)-binding domain"/>
    <property type="match status" value="1"/>
</dbReference>
<evidence type="ECO:0000313" key="7">
    <source>
        <dbReference type="Proteomes" id="UP001187192"/>
    </source>
</evidence>
<keyword evidence="7" id="KW-1185">Reference proteome</keyword>
<evidence type="ECO:0000256" key="1">
    <source>
        <dbReference type="ARBA" id="ARBA00009183"/>
    </source>
</evidence>
<dbReference type="GO" id="GO:0050660">
    <property type="term" value="F:flavin adenine dinucleotide binding"/>
    <property type="evidence" value="ECO:0007669"/>
    <property type="project" value="InterPro"/>
</dbReference>
<dbReference type="EC" id="1.-.-.-" evidence="5"/>
<dbReference type="Pfam" id="PF00743">
    <property type="entry name" value="FMO-like"/>
    <property type="match status" value="2"/>
</dbReference>
<dbReference type="GO" id="GO:0004499">
    <property type="term" value="F:N,N-dimethylaniline monooxygenase activity"/>
    <property type="evidence" value="ECO:0007669"/>
    <property type="project" value="InterPro"/>
</dbReference>